<evidence type="ECO:0000313" key="3">
    <source>
        <dbReference type="Proteomes" id="UP000245946"/>
    </source>
</evidence>
<evidence type="ECO:0000256" key="1">
    <source>
        <dbReference type="SAM" id="SignalP"/>
    </source>
</evidence>
<dbReference type="EMBL" id="KZ819292">
    <property type="protein sequence ID" value="PWN98309.1"/>
    <property type="molecule type" value="Genomic_DNA"/>
</dbReference>
<evidence type="ECO:0008006" key="4">
    <source>
        <dbReference type="Google" id="ProtNLM"/>
    </source>
</evidence>
<keyword evidence="3" id="KW-1185">Reference proteome</keyword>
<dbReference type="RefSeq" id="XP_025598588.1">
    <property type="nucleotide sequence ID" value="XM_025742383.1"/>
</dbReference>
<dbReference type="OrthoDB" id="265717at2759"/>
<reference evidence="2 3" key="1">
    <citation type="journal article" date="2018" name="Mol. Biol. Evol.">
        <title>Broad Genomic Sampling Reveals a Smut Pathogenic Ancestry of the Fungal Clade Ustilaginomycotina.</title>
        <authorList>
            <person name="Kijpornyongpan T."/>
            <person name="Mondo S.J."/>
            <person name="Barry K."/>
            <person name="Sandor L."/>
            <person name="Lee J."/>
            <person name="Lipzen A."/>
            <person name="Pangilinan J."/>
            <person name="LaButti K."/>
            <person name="Hainaut M."/>
            <person name="Henrissat B."/>
            <person name="Grigoriev I.V."/>
            <person name="Spatafora J.W."/>
            <person name="Aime M.C."/>
        </authorList>
    </citation>
    <scope>NUCLEOTIDE SEQUENCE [LARGE SCALE GENOMIC DNA]</scope>
    <source>
        <strain evidence="2 3">MCA 4186</strain>
    </source>
</reference>
<dbReference type="Proteomes" id="UP000245946">
    <property type="component" value="Unassembled WGS sequence"/>
</dbReference>
<organism evidence="2 3">
    <name type="scientific">Tilletiopsis washingtonensis</name>
    <dbReference type="NCBI Taxonomy" id="58919"/>
    <lineage>
        <taxon>Eukaryota</taxon>
        <taxon>Fungi</taxon>
        <taxon>Dikarya</taxon>
        <taxon>Basidiomycota</taxon>
        <taxon>Ustilaginomycotina</taxon>
        <taxon>Exobasidiomycetes</taxon>
        <taxon>Entylomatales</taxon>
        <taxon>Entylomatales incertae sedis</taxon>
        <taxon>Tilletiopsis</taxon>
    </lineage>
</organism>
<dbReference type="AlphaFoldDB" id="A0A316Z9Q3"/>
<evidence type="ECO:0000313" key="2">
    <source>
        <dbReference type="EMBL" id="PWN98309.1"/>
    </source>
</evidence>
<name>A0A316Z9Q3_9BASI</name>
<sequence length="287" mass="30416">MLALHSLLLLLLGAVATAAAAAVEPRGLVTQYPGTNLLEARYPNAITARYNSTVMVLPIARSLAQSLVPAGVSLLPTHPVPGLAADQWPLVLQAGLDQDLHSNGLPAGDFYVTRLAVPWTDQSGDGKTPFIHQPALALSIDVLPLFTRVLTAARLVYSLFTPNPGASADLGGGREGSSAKTLLGKLVYDINVARTAPGQEKYSLDLFLDFANQGYANATLNSCVYHPTTYDLPETNPYFVTGDVTLGNAFVPGLAQTFKNVQGLRAGEHFLETLFQPCVGTAKFPSS</sequence>
<protein>
    <recommendedName>
        <fullName evidence="4">PEBP-like protein</fullName>
    </recommendedName>
</protein>
<dbReference type="STRING" id="58919.A0A316Z9Q3"/>
<proteinExistence type="predicted"/>
<feature type="signal peptide" evidence="1">
    <location>
        <begin position="1"/>
        <end position="20"/>
    </location>
</feature>
<accession>A0A316Z9Q3</accession>
<gene>
    <name evidence="2" type="ORF">FA09DRAFT_329908</name>
</gene>
<dbReference type="GeneID" id="37269927"/>
<feature type="chain" id="PRO_5016358832" description="PEBP-like protein" evidence="1">
    <location>
        <begin position="21"/>
        <end position="287"/>
    </location>
</feature>
<keyword evidence="1" id="KW-0732">Signal</keyword>